<dbReference type="RefSeq" id="WP_190829763.1">
    <property type="nucleotide sequence ID" value="NZ_CAWPPI010000057.1"/>
</dbReference>
<evidence type="ECO:0000313" key="2">
    <source>
        <dbReference type="EMBL" id="MBD2773684.1"/>
    </source>
</evidence>
<evidence type="ECO:0000259" key="1">
    <source>
        <dbReference type="Pfam" id="PF18765"/>
    </source>
</evidence>
<gene>
    <name evidence="2" type="ORF">ICL16_16780</name>
</gene>
<proteinExistence type="predicted"/>
<dbReference type="Proteomes" id="UP000629098">
    <property type="component" value="Unassembled WGS sequence"/>
</dbReference>
<organism evidence="2 3">
    <name type="scientific">Iningainema tapete BLCC-T55</name>
    <dbReference type="NCBI Taxonomy" id="2748662"/>
    <lineage>
        <taxon>Bacteria</taxon>
        <taxon>Bacillati</taxon>
        <taxon>Cyanobacteriota</taxon>
        <taxon>Cyanophyceae</taxon>
        <taxon>Nostocales</taxon>
        <taxon>Scytonemataceae</taxon>
        <taxon>Iningainema tapete</taxon>
    </lineage>
</organism>
<comment type="caution">
    <text evidence="2">The sequence shown here is derived from an EMBL/GenBank/DDBJ whole genome shotgun (WGS) entry which is preliminary data.</text>
</comment>
<feature type="domain" description="Polymerase beta nucleotidyltransferase" evidence="1">
    <location>
        <begin position="21"/>
        <end position="109"/>
    </location>
</feature>
<dbReference type="EMBL" id="JACXAE010000057">
    <property type="protein sequence ID" value="MBD2773684.1"/>
    <property type="molecule type" value="Genomic_DNA"/>
</dbReference>
<dbReference type="PANTHER" id="PTHR43852">
    <property type="entry name" value="NUCLEOTIDYLTRANSFERASE"/>
    <property type="match status" value="1"/>
</dbReference>
<reference evidence="2" key="1">
    <citation type="submission" date="2020-09" db="EMBL/GenBank/DDBJ databases">
        <title>Iningainema tapete sp. nov. (Scytonemataceae, Cyanobacteria) from greenhouses in central Florida (USA) produces two types of nodularin with biosynthetic potential for microcystin-LR and anabaenopeptins.</title>
        <authorList>
            <person name="Berthold D.E."/>
            <person name="Lefler F.W."/>
            <person name="Huang I.-S."/>
            <person name="Abdulla H."/>
            <person name="Zimba P.V."/>
            <person name="Laughinghouse H.D. IV."/>
        </authorList>
    </citation>
    <scope>NUCLEOTIDE SEQUENCE</scope>
    <source>
        <strain evidence="2">BLCCT55</strain>
    </source>
</reference>
<dbReference type="Pfam" id="PF18765">
    <property type="entry name" value="Polbeta"/>
    <property type="match status" value="1"/>
</dbReference>
<dbReference type="InterPro" id="IPR041633">
    <property type="entry name" value="Polbeta"/>
</dbReference>
<protein>
    <submittedName>
        <fullName evidence="2">Nucleotidyltransferase domain-containing protein</fullName>
    </submittedName>
</protein>
<dbReference type="InterPro" id="IPR043519">
    <property type="entry name" value="NT_sf"/>
</dbReference>
<dbReference type="CDD" id="cd05403">
    <property type="entry name" value="NT_KNTase_like"/>
    <property type="match status" value="1"/>
</dbReference>
<dbReference type="NCBIfam" id="NF047752">
    <property type="entry name" value="MntA_antitoxin"/>
    <property type="match status" value="1"/>
</dbReference>
<evidence type="ECO:0000313" key="3">
    <source>
        <dbReference type="Proteomes" id="UP000629098"/>
    </source>
</evidence>
<name>A0A8J7C5Z6_9CYAN</name>
<dbReference type="AlphaFoldDB" id="A0A8J7C5Z6"/>
<dbReference type="Gene3D" id="3.30.460.10">
    <property type="entry name" value="Beta Polymerase, domain 2"/>
    <property type="match status" value="1"/>
</dbReference>
<accession>A0A8J7C5Z6</accession>
<dbReference type="InterPro" id="IPR052930">
    <property type="entry name" value="TA_antitoxin_MntA"/>
</dbReference>
<sequence length="148" mass="17189">MNTPTIVELRELAQQLPDKIPYLKMLVLFGSRATGKTHANSDWDFAAFYDQEIRNTSIRDNAWGLFEAPLILGEIFGINHDKIDVVELNHCSPLLAHFVARDGKVLYEQEIGEFDKFRHRVLLSDVEIKKIEQAKRQNIEHFLQRWGV</sequence>
<dbReference type="SUPFAM" id="SSF81301">
    <property type="entry name" value="Nucleotidyltransferase"/>
    <property type="match status" value="1"/>
</dbReference>
<keyword evidence="3" id="KW-1185">Reference proteome</keyword>
<dbReference type="PANTHER" id="PTHR43852:SF3">
    <property type="entry name" value="NUCLEOTIDYLTRANSFERASE"/>
    <property type="match status" value="1"/>
</dbReference>